<organism evidence="2 3">
    <name type="scientific">Trichonephila clavata</name>
    <name type="common">Joro spider</name>
    <name type="synonym">Nephila clavata</name>
    <dbReference type="NCBI Taxonomy" id="2740835"/>
    <lineage>
        <taxon>Eukaryota</taxon>
        <taxon>Metazoa</taxon>
        <taxon>Ecdysozoa</taxon>
        <taxon>Arthropoda</taxon>
        <taxon>Chelicerata</taxon>
        <taxon>Arachnida</taxon>
        <taxon>Araneae</taxon>
        <taxon>Araneomorphae</taxon>
        <taxon>Entelegynae</taxon>
        <taxon>Araneoidea</taxon>
        <taxon>Nephilidae</taxon>
        <taxon>Trichonephila</taxon>
    </lineage>
</organism>
<dbReference type="Proteomes" id="UP000887116">
    <property type="component" value="Unassembled WGS sequence"/>
</dbReference>
<comment type="caution">
    <text evidence="2">The sequence shown here is derived from an EMBL/GenBank/DDBJ whole genome shotgun (WGS) entry which is preliminary data.</text>
</comment>
<dbReference type="AlphaFoldDB" id="A0A8X6I9U3"/>
<gene>
    <name evidence="2" type="ORF">TNCT_37081</name>
</gene>
<proteinExistence type="predicted"/>
<name>A0A8X6I9U3_TRICU</name>
<dbReference type="EMBL" id="BMAO01013679">
    <property type="protein sequence ID" value="GFQ90362.1"/>
    <property type="molecule type" value="Genomic_DNA"/>
</dbReference>
<evidence type="ECO:0000256" key="1">
    <source>
        <dbReference type="SAM" id="MobiDB-lite"/>
    </source>
</evidence>
<sequence length="79" mass="8882">MTAIVATKHGFPGKQASKACSSTQERSSVESIEKHCVPCRLLVTTTLPENNAWKHWDKTTDTELEIRLGWIFQADDSCF</sequence>
<dbReference type="OrthoDB" id="10483691at2759"/>
<evidence type="ECO:0000313" key="3">
    <source>
        <dbReference type="Proteomes" id="UP000887116"/>
    </source>
</evidence>
<feature type="region of interest" description="Disordered" evidence="1">
    <location>
        <begin position="1"/>
        <end position="26"/>
    </location>
</feature>
<keyword evidence="3" id="KW-1185">Reference proteome</keyword>
<reference evidence="2" key="1">
    <citation type="submission" date="2020-07" db="EMBL/GenBank/DDBJ databases">
        <title>Multicomponent nature underlies the extraordinary mechanical properties of spider dragline silk.</title>
        <authorList>
            <person name="Kono N."/>
            <person name="Nakamura H."/>
            <person name="Mori M."/>
            <person name="Yoshida Y."/>
            <person name="Ohtoshi R."/>
            <person name="Malay A.D."/>
            <person name="Moran D.A.P."/>
            <person name="Tomita M."/>
            <person name="Numata K."/>
            <person name="Arakawa K."/>
        </authorList>
    </citation>
    <scope>NUCLEOTIDE SEQUENCE</scope>
</reference>
<evidence type="ECO:0000313" key="2">
    <source>
        <dbReference type="EMBL" id="GFQ90362.1"/>
    </source>
</evidence>
<accession>A0A8X6I9U3</accession>
<protein>
    <submittedName>
        <fullName evidence="2">Uncharacterized protein</fullName>
    </submittedName>
</protein>